<dbReference type="EMBL" id="JAHDYR010000028">
    <property type="protein sequence ID" value="KAG9392976.1"/>
    <property type="molecule type" value="Genomic_DNA"/>
</dbReference>
<dbReference type="AlphaFoldDB" id="A0A8J6BX12"/>
<comment type="caution">
    <text evidence="1">The sequence shown here is derived from an EMBL/GenBank/DDBJ whole genome shotgun (WGS) entry which is preliminary data.</text>
</comment>
<name>A0A8J6BX12_9EUKA</name>
<sequence length="180" mass="19648">MIPHRTWLADAVVEAPASPLAASTPDIIDTKTIEAHNMHGERVSHWLSSLAAEETLRRSSNGWKATTITPQTDQCVLNAHAGYTNVVVFPPATVAVPPGAALVVSDETPCPFALGASAVVAVLELPELPGEWFIKSCLVFPHLLRHSRRNRLTDWRITDGRGVPVIPRTREARHHIVRAP</sequence>
<evidence type="ECO:0000313" key="1">
    <source>
        <dbReference type="EMBL" id="KAG9392976.1"/>
    </source>
</evidence>
<reference evidence="1" key="1">
    <citation type="submission" date="2021-05" db="EMBL/GenBank/DDBJ databases">
        <title>A free-living protist that lacks canonical eukaryotic 1 DNA replication and segregation systems.</title>
        <authorList>
            <person name="Salas-Leiva D.E."/>
            <person name="Tromer E.C."/>
            <person name="Curtis B.A."/>
            <person name="Jerlstrom-Hultqvist J."/>
            <person name="Kolisko M."/>
            <person name="Yi Z."/>
            <person name="Salas-Leiva J.S."/>
            <person name="Gallot-Lavallee L."/>
            <person name="Kops G.J.P.L."/>
            <person name="Archibald J.M."/>
            <person name="Simpson A.G.B."/>
            <person name="Roger A.J."/>
        </authorList>
    </citation>
    <scope>NUCLEOTIDE SEQUENCE</scope>
    <source>
        <strain evidence="1">BICM</strain>
    </source>
</reference>
<dbReference type="Proteomes" id="UP000717585">
    <property type="component" value="Unassembled WGS sequence"/>
</dbReference>
<proteinExistence type="predicted"/>
<evidence type="ECO:0000313" key="2">
    <source>
        <dbReference type="Proteomes" id="UP000717585"/>
    </source>
</evidence>
<protein>
    <submittedName>
        <fullName evidence="1">Uncharacterized protein</fullName>
    </submittedName>
</protein>
<gene>
    <name evidence="1" type="ORF">J8273_5568</name>
</gene>
<keyword evidence="2" id="KW-1185">Reference proteome</keyword>
<organism evidence="1 2">
    <name type="scientific">Carpediemonas membranifera</name>
    <dbReference type="NCBI Taxonomy" id="201153"/>
    <lineage>
        <taxon>Eukaryota</taxon>
        <taxon>Metamonada</taxon>
        <taxon>Carpediemonas-like organisms</taxon>
        <taxon>Carpediemonas</taxon>
    </lineage>
</organism>
<accession>A0A8J6BX12</accession>